<accession>A0A7S3G901</accession>
<dbReference type="SUPFAM" id="SSF89360">
    <property type="entry name" value="HesB-like domain"/>
    <property type="match status" value="1"/>
</dbReference>
<dbReference type="GO" id="GO:0051537">
    <property type="term" value="F:2 iron, 2 sulfur cluster binding"/>
    <property type="evidence" value="ECO:0007669"/>
    <property type="project" value="TreeGrafter"/>
</dbReference>
<dbReference type="FunFam" id="2.60.300.12:FF:000001">
    <property type="entry name" value="Iron-binding protein IscA"/>
    <property type="match status" value="1"/>
</dbReference>
<dbReference type="GO" id="GO:0016226">
    <property type="term" value="P:iron-sulfur cluster assembly"/>
    <property type="evidence" value="ECO:0007669"/>
    <property type="project" value="InterPro"/>
</dbReference>
<dbReference type="PANTHER" id="PTHR10072">
    <property type="entry name" value="IRON-SULFUR CLUSTER ASSEMBLY PROTEIN"/>
    <property type="match status" value="1"/>
</dbReference>
<protein>
    <recommendedName>
        <fullName evidence="2">Core domain-containing protein</fullName>
    </recommendedName>
</protein>
<dbReference type="InterPro" id="IPR000361">
    <property type="entry name" value="ATAP_core_dom"/>
</dbReference>
<evidence type="ECO:0000259" key="2">
    <source>
        <dbReference type="Pfam" id="PF01521"/>
    </source>
</evidence>
<dbReference type="PANTHER" id="PTHR10072:SF41">
    <property type="entry name" value="IRON-SULFUR CLUSTER ASSEMBLY 1 HOMOLOG, MITOCHONDRIAL"/>
    <property type="match status" value="1"/>
</dbReference>
<gene>
    <name evidence="3" type="ORF">PBIL07802_LOCUS14116</name>
</gene>
<dbReference type="InterPro" id="IPR035903">
    <property type="entry name" value="HesB-like_dom_sf"/>
</dbReference>
<evidence type="ECO:0000256" key="1">
    <source>
        <dbReference type="ARBA" id="ARBA00006718"/>
    </source>
</evidence>
<dbReference type="Pfam" id="PF01521">
    <property type="entry name" value="Fe-S_biosyn"/>
    <property type="match status" value="1"/>
</dbReference>
<evidence type="ECO:0000313" key="3">
    <source>
        <dbReference type="EMBL" id="CAE0251890.1"/>
    </source>
</evidence>
<dbReference type="AlphaFoldDB" id="A0A7S3G901"/>
<feature type="domain" description="Core" evidence="2">
    <location>
        <begin position="62"/>
        <end position="162"/>
    </location>
</feature>
<reference evidence="3" key="1">
    <citation type="submission" date="2021-01" db="EMBL/GenBank/DDBJ databases">
        <authorList>
            <person name="Corre E."/>
            <person name="Pelletier E."/>
            <person name="Niang G."/>
            <person name="Scheremetjew M."/>
            <person name="Finn R."/>
            <person name="Kale V."/>
            <person name="Holt S."/>
            <person name="Cochrane G."/>
            <person name="Meng A."/>
            <person name="Brown T."/>
            <person name="Cohen L."/>
        </authorList>
    </citation>
    <scope>NUCLEOTIDE SEQUENCE</scope>
    <source>
        <strain evidence="3">NIES-2562</strain>
    </source>
</reference>
<dbReference type="PROSITE" id="PS01152">
    <property type="entry name" value="HESB"/>
    <property type="match status" value="1"/>
</dbReference>
<dbReference type="EMBL" id="HBIB01021713">
    <property type="protein sequence ID" value="CAE0251890.1"/>
    <property type="molecule type" value="Transcribed_RNA"/>
</dbReference>
<dbReference type="InterPro" id="IPR017870">
    <property type="entry name" value="FeS_cluster_insertion_CS"/>
</dbReference>
<name>A0A7S3G901_9EUKA</name>
<dbReference type="InterPro" id="IPR050322">
    <property type="entry name" value="Fe-S_cluster_asmbl/transfer"/>
</dbReference>
<dbReference type="GO" id="GO:0005739">
    <property type="term" value="C:mitochondrion"/>
    <property type="evidence" value="ECO:0007669"/>
    <property type="project" value="TreeGrafter"/>
</dbReference>
<comment type="similarity">
    <text evidence="1">Belongs to the HesB/IscA family.</text>
</comment>
<dbReference type="NCBIfam" id="TIGR00049">
    <property type="entry name" value="iron-sulfur cluster assembly accessory protein"/>
    <property type="match status" value="1"/>
</dbReference>
<dbReference type="Gene3D" id="2.60.300.12">
    <property type="entry name" value="HesB-like domain"/>
    <property type="match status" value="1"/>
</dbReference>
<organism evidence="3">
    <name type="scientific">Palpitomonas bilix</name>
    <dbReference type="NCBI Taxonomy" id="652834"/>
    <lineage>
        <taxon>Eukaryota</taxon>
        <taxon>Eukaryota incertae sedis</taxon>
    </lineage>
</organism>
<dbReference type="InterPro" id="IPR016092">
    <property type="entry name" value="ATAP"/>
</dbReference>
<proteinExistence type="inferred from homology"/>
<sequence length="166" mass="18523">MIRRGVLQFLRCAVQNETAVSAPRKRAPRKVQPRRQKSAPLAVVSLTYLGFRSARQTLALQTAAATERFRDLLRKREGAVFGVKLGLKTRGCNGLSYTLNYCEEGPAKWDEVVTIDDNLKIVIDSKALLHVLGTKVDWVEDKLRAEFVFENPNAKGQCGCGESFNV</sequence>